<feature type="region of interest" description="Disordered" evidence="6">
    <location>
        <begin position="529"/>
        <end position="593"/>
    </location>
</feature>
<protein>
    <recommendedName>
        <fullName evidence="7">C2H2-type domain-containing protein</fullName>
    </recommendedName>
</protein>
<feature type="compositionally biased region" description="Basic and acidic residues" evidence="6">
    <location>
        <begin position="212"/>
        <end position="229"/>
    </location>
</feature>
<feature type="compositionally biased region" description="Polar residues" evidence="6">
    <location>
        <begin position="52"/>
        <end position="64"/>
    </location>
</feature>
<feature type="region of interest" description="Disordered" evidence="6">
    <location>
        <begin position="103"/>
        <end position="130"/>
    </location>
</feature>
<dbReference type="EMBL" id="JBAHYK010000005">
    <property type="protein sequence ID" value="KAL0581743.1"/>
    <property type="molecule type" value="Genomic_DNA"/>
</dbReference>
<evidence type="ECO:0000256" key="5">
    <source>
        <dbReference type="PROSITE-ProRule" id="PRU00042"/>
    </source>
</evidence>
<reference evidence="8 9" key="1">
    <citation type="submission" date="2024-02" db="EMBL/GenBank/DDBJ databases">
        <title>A draft genome for the cacao thread blight pathogen Marasmius crinis-equi.</title>
        <authorList>
            <person name="Cohen S.P."/>
            <person name="Baruah I.K."/>
            <person name="Amoako-Attah I."/>
            <person name="Bukari Y."/>
            <person name="Meinhardt L.W."/>
            <person name="Bailey B.A."/>
        </authorList>
    </citation>
    <scope>NUCLEOTIDE SEQUENCE [LARGE SCALE GENOMIC DNA]</scope>
    <source>
        <strain evidence="8 9">GH-76</strain>
    </source>
</reference>
<feature type="compositionally biased region" description="Pro residues" evidence="6">
    <location>
        <begin position="310"/>
        <end position="322"/>
    </location>
</feature>
<dbReference type="PROSITE" id="PS00028">
    <property type="entry name" value="ZINC_FINGER_C2H2_1"/>
    <property type="match status" value="4"/>
</dbReference>
<dbReference type="SMART" id="SM00355">
    <property type="entry name" value="ZnF_C2H2"/>
    <property type="match status" value="4"/>
</dbReference>
<name>A0ABR3G1M0_9AGAR</name>
<evidence type="ECO:0000256" key="6">
    <source>
        <dbReference type="SAM" id="MobiDB-lite"/>
    </source>
</evidence>
<feature type="region of interest" description="Disordered" evidence="6">
    <location>
        <begin position="167"/>
        <end position="254"/>
    </location>
</feature>
<gene>
    <name evidence="8" type="ORF">V5O48_000325</name>
</gene>
<keyword evidence="3 5" id="KW-0863">Zinc-finger</keyword>
<keyword evidence="9" id="KW-1185">Reference proteome</keyword>
<dbReference type="PANTHER" id="PTHR19818">
    <property type="entry name" value="ZINC FINGER PROTEIN ZIC AND GLI"/>
    <property type="match status" value="1"/>
</dbReference>
<proteinExistence type="predicted"/>
<feature type="region of interest" description="Disordered" evidence="6">
    <location>
        <begin position="454"/>
        <end position="507"/>
    </location>
</feature>
<evidence type="ECO:0000256" key="2">
    <source>
        <dbReference type="ARBA" id="ARBA00022737"/>
    </source>
</evidence>
<dbReference type="Gene3D" id="3.30.160.60">
    <property type="entry name" value="Classic Zinc Finger"/>
    <property type="match status" value="4"/>
</dbReference>
<dbReference type="PROSITE" id="PS50157">
    <property type="entry name" value="ZINC_FINGER_C2H2_2"/>
    <property type="match status" value="4"/>
</dbReference>
<evidence type="ECO:0000313" key="8">
    <source>
        <dbReference type="EMBL" id="KAL0581743.1"/>
    </source>
</evidence>
<feature type="domain" description="C2H2-type" evidence="7">
    <location>
        <begin position="402"/>
        <end position="431"/>
    </location>
</feature>
<accession>A0ABR3G1M0</accession>
<feature type="compositionally biased region" description="Low complexity" evidence="6">
    <location>
        <begin position="269"/>
        <end position="286"/>
    </location>
</feature>
<evidence type="ECO:0000313" key="9">
    <source>
        <dbReference type="Proteomes" id="UP001465976"/>
    </source>
</evidence>
<feature type="region of interest" description="Disordered" evidence="6">
    <location>
        <begin position="267"/>
        <end position="339"/>
    </location>
</feature>
<dbReference type="InterPro" id="IPR013087">
    <property type="entry name" value="Znf_C2H2_type"/>
</dbReference>
<comment type="caution">
    <text evidence="8">The sequence shown here is derived from an EMBL/GenBank/DDBJ whole genome shotgun (WGS) entry which is preliminary data.</text>
</comment>
<feature type="compositionally biased region" description="Polar residues" evidence="6">
    <location>
        <begin position="287"/>
        <end position="297"/>
    </location>
</feature>
<evidence type="ECO:0000256" key="4">
    <source>
        <dbReference type="ARBA" id="ARBA00022833"/>
    </source>
</evidence>
<dbReference type="InterPro" id="IPR036236">
    <property type="entry name" value="Znf_C2H2_sf"/>
</dbReference>
<sequence length="593" mass="64968">MDQEEPLLDLSDVVHDDTIGSGDEEDTPYTQPGRKPIPDTRNGLEHDPTSPPLSQLYTEPTPSSDKPPHIPDLSAVDLLERELESIISQNTSADTAASVAALSAAAQQRQGARETIQDGEGEGSNGRAESFGNYLSSIAVVLQAAQNSTPEGREAALELMQLASKDTSHRGVTLEDKSTRTAPAFHSLTATEMTQEPPRKKRRRDSSEKDDEPPVYHSLDENRGSHERQTTLPTSRPVVGNKQTVSNPHNEFPDINDIINQLSAQFADRGAPSTAATTRPATANGNGESNITSNNSPPVLVPSNRSALSSPPPPSTTAPAPPNKKGRRTKDKEKTNSTFSAHTCEQNECGKSFTRRSDLVRHMRIHTGERPFVCSHEGCGKTFIQRSALHVHARVHTGEKPHCCEYPGCGKTFGDSSSLARHRRTHTGKRPYKCEDPRCEKTFTRRTTLTQHMRTHDPHWEPDPNLKYSFKGKRRRGEEEEEEDPLAESILSSIFNPSSTTVHQPSDDSLEVRVASISAELAAAIAQAQRRVYDEEEDEEEDDDIDGSNESDYEQEMVGRDTIGPNTSGIRGLVTGEGGPRPSSTSMPEGVQK</sequence>
<feature type="compositionally biased region" description="Polar residues" evidence="6">
    <location>
        <begin position="490"/>
        <end position="504"/>
    </location>
</feature>
<feature type="compositionally biased region" description="Acidic residues" evidence="6">
    <location>
        <begin position="534"/>
        <end position="555"/>
    </location>
</feature>
<dbReference type="Pfam" id="PF00096">
    <property type="entry name" value="zf-C2H2"/>
    <property type="match status" value="4"/>
</dbReference>
<evidence type="ECO:0000256" key="3">
    <source>
        <dbReference type="ARBA" id="ARBA00022771"/>
    </source>
</evidence>
<evidence type="ECO:0000256" key="1">
    <source>
        <dbReference type="ARBA" id="ARBA00022723"/>
    </source>
</evidence>
<feature type="domain" description="C2H2-type" evidence="7">
    <location>
        <begin position="372"/>
        <end position="401"/>
    </location>
</feature>
<feature type="compositionally biased region" description="Basic and acidic residues" evidence="6">
    <location>
        <begin position="454"/>
        <end position="464"/>
    </location>
</feature>
<keyword evidence="4" id="KW-0862">Zinc</keyword>
<feature type="compositionally biased region" description="Basic and acidic residues" evidence="6">
    <location>
        <begin position="167"/>
        <end position="179"/>
    </location>
</feature>
<dbReference type="Proteomes" id="UP001465976">
    <property type="component" value="Unassembled WGS sequence"/>
</dbReference>
<evidence type="ECO:0000259" key="7">
    <source>
        <dbReference type="PROSITE" id="PS50157"/>
    </source>
</evidence>
<feature type="compositionally biased region" description="Basic and acidic residues" evidence="6">
    <location>
        <begin position="36"/>
        <end position="48"/>
    </location>
</feature>
<feature type="domain" description="C2H2-type" evidence="7">
    <location>
        <begin position="432"/>
        <end position="461"/>
    </location>
</feature>
<feature type="domain" description="C2H2-type" evidence="7">
    <location>
        <begin position="342"/>
        <end position="371"/>
    </location>
</feature>
<organism evidence="8 9">
    <name type="scientific">Marasmius crinis-equi</name>
    <dbReference type="NCBI Taxonomy" id="585013"/>
    <lineage>
        <taxon>Eukaryota</taxon>
        <taxon>Fungi</taxon>
        <taxon>Dikarya</taxon>
        <taxon>Basidiomycota</taxon>
        <taxon>Agaricomycotina</taxon>
        <taxon>Agaricomycetes</taxon>
        <taxon>Agaricomycetidae</taxon>
        <taxon>Agaricales</taxon>
        <taxon>Marasmiineae</taxon>
        <taxon>Marasmiaceae</taxon>
        <taxon>Marasmius</taxon>
    </lineage>
</organism>
<keyword evidence="2" id="KW-0677">Repeat</keyword>
<dbReference type="SUPFAM" id="SSF57667">
    <property type="entry name" value="beta-beta-alpha zinc fingers"/>
    <property type="match status" value="2"/>
</dbReference>
<dbReference type="PANTHER" id="PTHR19818:SF159">
    <property type="entry name" value="C2H2-TYPE DOMAIN-CONTAINING PROTEIN"/>
    <property type="match status" value="1"/>
</dbReference>
<feature type="region of interest" description="Disordered" evidence="6">
    <location>
        <begin position="1"/>
        <end position="75"/>
    </location>
</feature>
<dbReference type="InterPro" id="IPR050329">
    <property type="entry name" value="GLI_C2H2-zinc-finger"/>
</dbReference>
<keyword evidence="1" id="KW-0479">Metal-binding</keyword>